<feature type="region of interest" description="Disordered" evidence="1">
    <location>
        <begin position="1"/>
        <end position="24"/>
    </location>
</feature>
<keyword evidence="3" id="KW-1185">Reference proteome</keyword>
<accession>A0AA39G7G2</accession>
<protein>
    <submittedName>
        <fullName evidence="2">Uncharacterized protein</fullName>
    </submittedName>
</protein>
<dbReference type="Proteomes" id="UP001168972">
    <property type="component" value="Unassembled WGS sequence"/>
</dbReference>
<organism evidence="2 3">
    <name type="scientific">Microctonus hyperodae</name>
    <name type="common">Parasitoid wasp</name>
    <dbReference type="NCBI Taxonomy" id="165561"/>
    <lineage>
        <taxon>Eukaryota</taxon>
        <taxon>Metazoa</taxon>
        <taxon>Ecdysozoa</taxon>
        <taxon>Arthropoda</taxon>
        <taxon>Hexapoda</taxon>
        <taxon>Insecta</taxon>
        <taxon>Pterygota</taxon>
        <taxon>Neoptera</taxon>
        <taxon>Endopterygota</taxon>
        <taxon>Hymenoptera</taxon>
        <taxon>Apocrita</taxon>
        <taxon>Ichneumonoidea</taxon>
        <taxon>Braconidae</taxon>
        <taxon>Euphorinae</taxon>
        <taxon>Microctonus</taxon>
    </lineage>
</organism>
<sequence>MSGHRTTDERLLRSGIDDATSANGTPVCLPTADVTVPLPPLPLVAVRLAASAARYPHTMWLPPYIYNKATQQTKDTPRKGSTIFSQRAKIVVKGT</sequence>
<dbReference type="AlphaFoldDB" id="A0AA39G7G2"/>
<dbReference type="EMBL" id="JAQQBR010000001">
    <property type="protein sequence ID" value="KAK0182984.1"/>
    <property type="molecule type" value="Genomic_DNA"/>
</dbReference>
<reference evidence="2" key="1">
    <citation type="journal article" date="2023" name="bioRxiv">
        <title>Scaffold-level genome assemblies of two parasitoid biocontrol wasps reveal the parthenogenesis mechanism and an associated novel virus.</title>
        <authorList>
            <person name="Inwood S."/>
            <person name="Skelly J."/>
            <person name="Guhlin J."/>
            <person name="Harrop T."/>
            <person name="Goldson S."/>
            <person name="Dearden P."/>
        </authorList>
    </citation>
    <scope>NUCLEOTIDE SEQUENCE</scope>
    <source>
        <strain evidence="2">Lincoln</strain>
        <tissue evidence="2">Whole body</tissue>
    </source>
</reference>
<evidence type="ECO:0000256" key="1">
    <source>
        <dbReference type="SAM" id="MobiDB-lite"/>
    </source>
</evidence>
<comment type="caution">
    <text evidence="2">The sequence shown here is derived from an EMBL/GenBank/DDBJ whole genome shotgun (WGS) entry which is preliminary data.</text>
</comment>
<gene>
    <name evidence="2" type="ORF">PV327_001063</name>
</gene>
<name>A0AA39G7G2_MICHY</name>
<evidence type="ECO:0000313" key="3">
    <source>
        <dbReference type="Proteomes" id="UP001168972"/>
    </source>
</evidence>
<proteinExistence type="predicted"/>
<feature type="compositionally biased region" description="Basic and acidic residues" evidence="1">
    <location>
        <begin position="1"/>
        <end position="16"/>
    </location>
</feature>
<reference evidence="2" key="2">
    <citation type="submission" date="2023-03" db="EMBL/GenBank/DDBJ databases">
        <authorList>
            <person name="Inwood S.N."/>
            <person name="Skelly J.G."/>
            <person name="Guhlin J."/>
            <person name="Harrop T.W.R."/>
            <person name="Goldson S.G."/>
            <person name="Dearden P.K."/>
        </authorList>
    </citation>
    <scope>NUCLEOTIDE SEQUENCE</scope>
    <source>
        <strain evidence="2">Lincoln</strain>
        <tissue evidence="2">Whole body</tissue>
    </source>
</reference>
<evidence type="ECO:0000313" key="2">
    <source>
        <dbReference type="EMBL" id="KAK0182984.1"/>
    </source>
</evidence>